<dbReference type="Gene3D" id="1.10.10.60">
    <property type="entry name" value="Homeodomain-like"/>
    <property type="match status" value="1"/>
</dbReference>
<evidence type="ECO:0000256" key="5">
    <source>
        <dbReference type="SAM" id="MobiDB-lite"/>
    </source>
</evidence>
<keyword evidence="2 4" id="KW-0238">DNA-binding</keyword>
<keyword evidence="1" id="KW-0805">Transcription regulation</keyword>
<dbReference type="PROSITE" id="PS50977">
    <property type="entry name" value="HTH_TETR_2"/>
    <property type="match status" value="1"/>
</dbReference>
<evidence type="ECO:0000256" key="4">
    <source>
        <dbReference type="PROSITE-ProRule" id="PRU00335"/>
    </source>
</evidence>
<sequence>MTSAASAEPGPRADRPASLRAEYREQTRRRLLTAVREVLEESDYTAATVDGISGRAGTSRATFYLHFRSKAEAVAALLEDVTPSDRGWYAALDAAIGSPERLRRWMDDALRWYESHARLLVALNEAGAIDRTVAERRSAAIERLVSTMPGYLGRGHNEAARASARMRLQLLVRQLHQVAMDTVVQCTWQPDRDLLLDVMAADWHATLEASGEPPARTEDRTED</sequence>
<dbReference type="SUPFAM" id="SSF46689">
    <property type="entry name" value="Homeodomain-like"/>
    <property type="match status" value="1"/>
</dbReference>
<protein>
    <submittedName>
        <fullName evidence="7">Helix-turn-helix domain-containing protein</fullName>
    </submittedName>
</protein>
<dbReference type="InterPro" id="IPR001647">
    <property type="entry name" value="HTH_TetR"/>
</dbReference>
<reference evidence="7" key="1">
    <citation type="submission" date="2024-06" db="EMBL/GenBank/DDBJ databases">
        <title>The genome sequences of Kitasatospora sp. strain HUAS MG31.</title>
        <authorList>
            <person name="Mo P."/>
        </authorList>
    </citation>
    <scope>NUCLEOTIDE SEQUENCE</scope>
    <source>
        <strain evidence="7">HUAS MG31</strain>
    </source>
</reference>
<dbReference type="Pfam" id="PF00440">
    <property type="entry name" value="TetR_N"/>
    <property type="match status" value="1"/>
</dbReference>
<evidence type="ECO:0000313" key="7">
    <source>
        <dbReference type="EMBL" id="XCM83598.1"/>
    </source>
</evidence>
<dbReference type="InterPro" id="IPR050109">
    <property type="entry name" value="HTH-type_TetR-like_transc_reg"/>
</dbReference>
<organism evidence="7">
    <name type="scientific">Kitasatospora camelliae</name>
    <dbReference type="NCBI Taxonomy" id="3156397"/>
    <lineage>
        <taxon>Bacteria</taxon>
        <taxon>Bacillati</taxon>
        <taxon>Actinomycetota</taxon>
        <taxon>Actinomycetes</taxon>
        <taxon>Kitasatosporales</taxon>
        <taxon>Streptomycetaceae</taxon>
        <taxon>Kitasatospora</taxon>
    </lineage>
</organism>
<dbReference type="RefSeq" id="WP_354644534.1">
    <property type="nucleotide sequence ID" value="NZ_CP159872.1"/>
</dbReference>
<feature type="DNA-binding region" description="H-T-H motif" evidence="4">
    <location>
        <begin position="48"/>
        <end position="67"/>
    </location>
</feature>
<evidence type="ECO:0000259" key="6">
    <source>
        <dbReference type="PROSITE" id="PS50977"/>
    </source>
</evidence>
<evidence type="ECO:0000256" key="2">
    <source>
        <dbReference type="ARBA" id="ARBA00023125"/>
    </source>
</evidence>
<proteinExistence type="predicted"/>
<dbReference type="Gene3D" id="1.10.357.10">
    <property type="entry name" value="Tetracycline Repressor, domain 2"/>
    <property type="match status" value="1"/>
</dbReference>
<dbReference type="EMBL" id="CP159872">
    <property type="protein sequence ID" value="XCM83598.1"/>
    <property type="molecule type" value="Genomic_DNA"/>
</dbReference>
<feature type="compositionally biased region" description="Basic and acidic residues" evidence="5">
    <location>
        <begin position="11"/>
        <end position="20"/>
    </location>
</feature>
<dbReference type="InterPro" id="IPR036271">
    <property type="entry name" value="Tet_transcr_reg_TetR-rel_C_sf"/>
</dbReference>
<dbReference type="PANTHER" id="PTHR30055">
    <property type="entry name" value="HTH-TYPE TRANSCRIPTIONAL REGULATOR RUTR"/>
    <property type="match status" value="1"/>
</dbReference>
<feature type="region of interest" description="Disordered" evidence="5">
    <location>
        <begin position="1"/>
        <end position="20"/>
    </location>
</feature>
<dbReference type="KEGG" id="kcm:ABWK59_34070"/>
<feature type="domain" description="HTH tetR-type" evidence="6">
    <location>
        <begin position="25"/>
        <end position="85"/>
    </location>
</feature>
<evidence type="ECO:0000256" key="1">
    <source>
        <dbReference type="ARBA" id="ARBA00023015"/>
    </source>
</evidence>
<dbReference type="PANTHER" id="PTHR30055:SF234">
    <property type="entry name" value="HTH-TYPE TRANSCRIPTIONAL REGULATOR BETI"/>
    <property type="match status" value="1"/>
</dbReference>
<dbReference type="AlphaFoldDB" id="A0AAU8K6F0"/>
<dbReference type="PRINTS" id="PR00455">
    <property type="entry name" value="HTHTETR"/>
</dbReference>
<keyword evidence="3" id="KW-0804">Transcription</keyword>
<dbReference type="GO" id="GO:0003700">
    <property type="term" value="F:DNA-binding transcription factor activity"/>
    <property type="evidence" value="ECO:0007669"/>
    <property type="project" value="TreeGrafter"/>
</dbReference>
<dbReference type="InterPro" id="IPR009057">
    <property type="entry name" value="Homeodomain-like_sf"/>
</dbReference>
<accession>A0AAU8K6F0</accession>
<evidence type="ECO:0000256" key="3">
    <source>
        <dbReference type="ARBA" id="ARBA00023163"/>
    </source>
</evidence>
<dbReference type="GO" id="GO:0000976">
    <property type="term" value="F:transcription cis-regulatory region binding"/>
    <property type="evidence" value="ECO:0007669"/>
    <property type="project" value="TreeGrafter"/>
</dbReference>
<dbReference type="SUPFAM" id="SSF48498">
    <property type="entry name" value="Tetracyclin repressor-like, C-terminal domain"/>
    <property type="match status" value="1"/>
</dbReference>
<gene>
    <name evidence="7" type="ORF">ABWK59_34070</name>
</gene>
<name>A0AAU8K6F0_9ACTN</name>